<dbReference type="STRING" id="5874.Q4UBJ5"/>
<feature type="compositionally biased region" description="Polar residues" evidence="2">
    <location>
        <begin position="701"/>
        <end position="712"/>
    </location>
</feature>
<name>Q4UBJ5_THEAN</name>
<organism evidence="3 4">
    <name type="scientific">Theileria annulata</name>
    <dbReference type="NCBI Taxonomy" id="5874"/>
    <lineage>
        <taxon>Eukaryota</taxon>
        <taxon>Sar</taxon>
        <taxon>Alveolata</taxon>
        <taxon>Apicomplexa</taxon>
        <taxon>Aconoidasida</taxon>
        <taxon>Piroplasmida</taxon>
        <taxon>Theileriidae</taxon>
        <taxon>Theileria</taxon>
    </lineage>
</organism>
<dbReference type="eggNOG" id="ENOG502S8C4">
    <property type="taxonomic scope" value="Eukaryota"/>
</dbReference>
<keyword evidence="1" id="KW-0175">Coiled coil</keyword>
<protein>
    <submittedName>
        <fullName evidence="3">Uncharacterized protein</fullName>
    </submittedName>
</protein>
<evidence type="ECO:0000313" key="4">
    <source>
        <dbReference type="Proteomes" id="UP000001950"/>
    </source>
</evidence>
<sequence length="1509" mass="173569">MAKILYRAILHGPMSWKASNCNFESNDTTPYLVIFEPTSSVVMLSQGTILIPQLSLLTNKLKSQILSVFLFSDSSTAKQLVSELYNYIDKNMSLFDIYKSERVLKLLAKSLSCFHLPLEIVLKRVECSQKNKNNNHNTSSYLNSYTAFKNNTSSIGIQGVRSVSRFPLDCEPNSYNNRINSHLNYSFYNDPKAHKSAFTTRAIDNTQEGRLIRNRYAEEPRSVRNLNDLMDSYSLRVGLEEGFNIINSSTDLIQKLFQSVERKGPKINRLSLNFYKITRADPKLDPRLNNSVLKEKLFVNTGKEWLNGENKKLAPPMNTVTASEFSVNCIKTPIRYVEPSDRYHRSPIKCDNEAVNLDSYGLISDKYGPNLRINRGFYTPGQACSPLSTGLNLLDNQPNLSTMNRANKLEKDKLVQKQGEENESGLPSLTNILRSLTNAIDKNTEAISLHGPSGLFSADKVSSSILLNNQTNQVDSPLVKSNQLSNQFPNLFPEDSNCPVGDNKPKGEKNKLVMNTSFGSMSTIDFLSFDSQASINNPKNLTNLDNANFGSMTDSLSDNQLPEFNDKLAGVKLDDLQLKPFNKTRESFSLFDKSFFNDSSDLFSDNRFGESSVDNLKLNKDNKTGMIDTFEPAELVDSEADGFAEDYADALEKASDSFTKTPNKELCDVSMAESNTNPVNKNQDYKNELVEDKESHLSESPPESDNLSDFSENSSTFFDDELLCNNHVLANKMLQKCWYGAKRPVKQESKETKTTEEEDEESLTSGNPSERSELNDLLDEFNELTNKNDLLHEEITKYKAKISKLKQKIKNLKSMHKYELEDLVNNNFSSEEKLRTTINENNVTITMMEQERIKLNETLEQHKMVIKRLGREKIEAVQQFSKLEDEYNKLQISKEMEKNEKNNYNKLKVQAEDLKSENEVLSNKVRSLNEKLHCLELDHQTNLELVSELKESNVQLTSENKLLSSNEHQLSDEIKMLRSKEHQLTAENKLLRTKELQLLGEVKVLRTNEMRLTEELRRTKLLLTDYQNKTEKFESKMSILENNNTVLLKNLESTKTELGHVKASFETSNSEKLKLETKYQQLQSSVEKVESMNNSLRNELMGVRNVLEDKTKDNIKLTSRLSDKDKEVNKIKKDRNDIKDNYDTLLRDYNYLRTSYEAVEISLKKFKSFDESLRREYQIKSDENEELLRQLQAFKYCVDKFKSDNDLREAKLEELHSKAVARLFWVIYLYNKTRKELALNKIKNTLMAHKNNSVLVRSLIRSVLLSKGKLAKRNCQLLRVIHALQMTGPTTCSMIISKINTLVASTSDNSLSEEKVTKLKDSFMKHSLEKDQMIKVLQTKLVSLDQLKENQDFLLQENRNLSDQIMIEQNNSQRIQQALNEQIERERFTFESESKSLYNRQYQLLRENDQLSREISSLKESLNALLHSDNSQYRDFNSSNHDQNVPNQSRMRETGLIEAKYERLLSIYNSSSQNLGTKLHSPETYKDHSEFDFSLRANTNYPRMIYHQT</sequence>
<reference evidence="3 4" key="1">
    <citation type="journal article" date="2005" name="Science">
        <title>Genome of the host-cell transforming parasite Theileria annulata compared with T. parva.</title>
        <authorList>
            <person name="Pain A."/>
            <person name="Renauld H."/>
            <person name="Berriman M."/>
            <person name="Murphy L."/>
            <person name="Yeats C.A."/>
            <person name="Weir W."/>
            <person name="Kerhornou A."/>
            <person name="Aslett M."/>
            <person name="Bishop R."/>
            <person name="Bouchier C."/>
            <person name="Cochet M."/>
            <person name="Coulson R.M.R."/>
            <person name="Cronin A."/>
            <person name="de Villiers E.P."/>
            <person name="Fraser A."/>
            <person name="Fosker N."/>
            <person name="Gardner M."/>
            <person name="Goble A."/>
            <person name="Griffiths-Jones S."/>
            <person name="Harris D.E."/>
            <person name="Katzer F."/>
            <person name="Larke N."/>
            <person name="Lord A."/>
            <person name="Maser P."/>
            <person name="McKellar S."/>
            <person name="Mooney P."/>
            <person name="Morton F."/>
            <person name="Nene V."/>
            <person name="O'Neil S."/>
            <person name="Price C."/>
            <person name="Quail M.A."/>
            <person name="Rabbinowitsch E."/>
            <person name="Rawlings N.D."/>
            <person name="Rutter S."/>
            <person name="Saunders D."/>
            <person name="Seeger K."/>
            <person name="Shah T."/>
            <person name="Squares R."/>
            <person name="Squares S."/>
            <person name="Tivey A."/>
            <person name="Walker A.R."/>
            <person name="Woodward J."/>
            <person name="Dobbelaere D.A.E."/>
            <person name="Langsley G."/>
            <person name="Rajandream M.A."/>
            <person name="McKeever D."/>
            <person name="Shiels B."/>
            <person name="Tait A."/>
            <person name="Barrell B.G."/>
            <person name="Hall N."/>
        </authorList>
    </citation>
    <scope>NUCLEOTIDE SEQUENCE [LARGE SCALE GENOMIC DNA]</scope>
    <source>
        <strain evidence="4">Ankara</strain>
    </source>
</reference>
<feature type="region of interest" description="Disordered" evidence="2">
    <location>
        <begin position="690"/>
        <end position="712"/>
    </location>
</feature>
<dbReference type="OMA" id="PYLVIFE"/>
<dbReference type="VEuPathDB" id="PiroplasmaDB:TA18275"/>
<proteinExistence type="predicted"/>
<dbReference type="GeneID" id="3865053"/>
<evidence type="ECO:0000256" key="1">
    <source>
        <dbReference type="SAM" id="Coils"/>
    </source>
</evidence>
<evidence type="ECO:0000313" key="3">
    <source>
        <dbReference type="EMBL" id="CAI75806.1"/>
    </source>
</evidence>
<dbReference type="KEGG" id="tan:TA18275"/>
<keyword evidence="4" id="KW-1185">Reference proteome</keyword>
<dbReference type="OrthoDB" id="361560at2759"/>
<feature type="coiled-coil region" evidence="1">
    <location>
        <begin position="866"/>
        <end position="938"/>
    </location>
</feature>
<gene>
    <name evidence="3" type="ORF">TA18275</name>
</gene>
<accession>Q4UBJ5</accession>
<feature type="compositionally biased region" description="Basic and acidic residues" evidence="2">
    <location>
        <begin position="745"/>
        <end position="755"/>
    </location>
</feature>
<dbReference type="RefSeq" id="XP_955282.1">
    <property type="nucleotide sequence ID" value="XM_950189.1"/>
</dbReference>
<dbReference type="InParanoid" id="Q4UBJ5"/>
<dbReference type="Proteomes" id="UP000001950">
    <property type="component" value="Chromosome 3"/>
</dbReference>
<feature type="coiled-coil region" evidence="1">
    <location>
        <begin position="1072"/>
        <end position="1190"/>
    </location>
</feature>
<evidence type="ECO:0000256" key="2">
    <source>
        <dbReference type="SAM" id="MobiDB-lite"/>
    </source>
</evidence>
<feature type="region of interest" description="Disordered" evidence="2">
    <location>
        <begin position="745"/>
        <end position="773"/>
    </location>
</feature>
<feature type="coiled-coil region" evidence="1">
    <location>
        <begin position="774"/>
        <end position="815"/>
    </location>
</feature>
<dbReference type="EMBL" id="CR940352">
    <property type="protein sequence ID" value="CAI75806.1"/>
    <property type="molecule type" value="Genomic_DNA"/>
</dbReference>